<feature type="domain" description="HTH merR-type" evidence="2">
    <location>
        <begin position="1"/>
        <end position="68"/>
    </location>
</feature>
<protein>
    <submittedName>
        <fullName evidence="3">MerR family transcriptional regulator</fullName>
    </submittedName>
</protein>
<dbReference type="SUPFAM" id="SSF46955">
    <property type="entry name" value="Putative DNA-binding domain"/>
    <property type="match status" value="1"/>
</dbReference>
<sequence>MRIGELARRSGVSVRALRYYEEQKLLESARTSGNQRDYLEGAVSRVQLIQQLYAAGLSSGTIVDLLPCVTTGLATQEMLDQLVTERDRIATRIDELGQAKQKLDRVIEQVVAAGVVTGDSPTP</sequence>
<dbReference type="Pfam" id="PF13411">
    <property type="entry name" value="MerR_1"/>
    <property type="match status" value="1"/>
</dbReference>
<comment type="caution">
    <text evidence="3">The sequence shown here is derived from an EMBL/GenBank/DDBJ whole genome shotgun (WGS) entry which is preliminary data.</text>
</comment>
<gene>
    <name evidence="3" type="ORF">RM812_29715</name>
</gene>
<keyword evidence="1" id="KW-0238">DNA-binding</keyword>
<organism evidence="3 4">
    <name type="scientific">Streptomyces lancefieldiae</name>
    <dbReference type="NCBI Taxonomy" id="3075520"/>
    <lineage>
        <taxon>Bacteria</taxon>
        <taxon>Bacillati</taxon>
        <taxon>Actinomycetota</taxon>
        <taxon>Actinomycetes</taxon>
        <taxon>Kitasatosporales</taxon>
        <taxon>Streptomycetaceae</taxon>
        <taxon>Streptomyces</taxon>
    </lineage>
</organism>
<proteinExistence type="predicted"/>
<dbReference type="PANTHER" id="PTHR30204">
    <property type="entry name" value="REDOX-CYCLING DRUG-SENSING TRANSCRIPTIONAL ACTIVATOR SOXR"/>
    <property type="match status" value="1"/>
</dbReference>
<dbReference type="InterPro" id="IPR047057">
    <property type="entry name" value="MerR_fam"/>
</dbReference>
<evidence type="ECO:0000259" key="2">
    <source>
        <dbReference type="PROSITE" id="PS50937"/>
    </source>
</evidence>
<name>A0ABU3AWZ2_9ACTN</name>
<dbReference type="PANTHER" id="PTHR30204:SF97">
    <property type="entry name" value="MERR FAMILY REGULATORY PROTEIN"/>
    <property type="match status" value="1"/>
</dbReference>
<dbReference type="SMART" id="SM00422">
    <property type="entry name" value="HTH_MERR"/>
    <property type="match status" value="1"/>
</dbReference>
<dbReference type="Gene3D" id="1.10.1660.10">
    <property type="match status" value="1"/>
</dbReference>
<evidence type="ECO:0000313" key="4">
    <source>
        <dbReference type="Proteomes" id="UP001180724"/>
    </source>
</evidence>
<reference evidence="3" key="1">
    <citation type="submission" date="2024-05" db="EMBL/GenBank/DDBJ databases">
        <title>30 novel species of actinomycetes from the DSMZ collection.</title>
        <authorList>
            <person name="Nouioui I."/>
        </authorList>
    </citation>
    <scope>NUCLEOTIDE SEQUENCE</scope>
    <source>
        <strain evidence="3">DSM 40712</strain>
    </source>
</reference>
<accession>A0ABU3AWZ2</accession>
<dbReference type="Proteomes" id="UP001180724">
    <property type="component" value="Unassembled WGS sequence"/>
</dbReference>
<dbReference type="PRINTS" id="PR00040">
    <property type="entry name" value="HTHMERR"/>
</dbReference>
<dbReference type="RefSeq" id="WP_311579040.1">
    <property type="nucleotide sequence ID" value="NZ_JAVRFH010000039.1"/>
</dbReference>
<dbReference type="PROSITE" id="PS50937">
    <property type="entry name" value="HTH_MERR_2"/>
    <property type="match status" value="1"/>
</dbReference>
<dbReference type="InterPro" id="IPR009061">
    <property type="entry name" value="DNA-bd_dom_put_sf"/>
</dbReference>
<dbReference type="EMBL" id="JAVRFH010000039">
    <property type="protein sequence ID" value="MDT0614360.1"/>
    <property type="molecule type" value="Genomic_DNA"/>
</dbReference>
<evidence type="ECO:0000256" key="1">
    <source>
        <dbReference type="ARBA" id="ARBA00023125"/>
    </source>
</evidence>
<dbReference type="InterPro" id="IPR000551">
    <property type="entry name" value="MerR-type_HTH_dom"/>
</dbReference>
<keyword evidence="4" id="KW-1185">Reference proteome</keyword>
<evidence type="ECO:0000313" key="3">
    <source>
        <dbReference type="EMBL" id="MDT0614360.1"/>
    </source>
</evidence>